<dbReference type="Proteomes" id="UP000821837">
    <property type="component" value="Unassembled WGS sequence"/>
</dbReference>
<keyword evidence="2" id="KW-1185">Reference proteome</keyword>
<evidence type="ECO:0000313" key="1">
    <source>
        <dbReference type="EMBL" id="KAH7955625.1"/>
    </source>
</evidence>
<dbReference type="EMBL" id="JABSTV010001250">
    <property type="protein sequence ID" value="KAH7955625.1"/>
    <property type="molecule type" value="Genomic_DNA"/>
</dbReference>
<dbReference type="AlphaFoldDB" id="A0A9D4SXC0"/>
<reference evidence="1" key="2">
    <citation type="submission" date="2021-09" db="EMBL/GenBank/DDBJ databases">
        <authorList>
            <person name="Jia N."/>
            <person name="Wang J."/>
            <person name="Shi W."/>
            <person name="Du L."/>
            <person name="Sun Y."/>
            <person name="Zhan W."/>
            <person name="Jiang J."/>
            <person name="Wang Q."/>
            <person name="Zhang B."/>
            <person name="Ji P."/>
            <person name="Sakyi L.B."/>
            <person name="Cui X."/>
            <person name="Yuan T."/>
            <person name="Jiang B."/>
            <person name="Yang W."/>
            <person name="Lam T.T.-Y."/>
            <person name="Chang Q."/>
            <person name="Ding S."/>
            <person name="Wang X."/>
            <person name="Zhu J."/>
            <person name="Ruan X."/>
            <person name="Zhao L."/>
            <person name="Wei J."/>
            <person name="Que T."/>
            <person name="Du C."/>
            <person name="Cheng J."/>
            <person name="Dai P."/>
            <person name="Han X."/>
            <person name="Huang E."/>
            <person name="Gao Y."/>
            <person name="Liu J."/>
            <person name="Shao H."/>
            <person name="Ye R."/>
            <person name="Li L."/>
            <person name="Wei W."/>
            <person name="Wang X."/>
            <person name="Wang C."/>
            <person name="Huo Q."/>
            <person name="Li W."/>
            <person name="Guo W."/>
            <person name="Chen H."/>
            <person name="Chen S."/>
            <person name="Zhou L."/>
            <person name="Zhou L."/>
            <person name="Ni X."/>
            <person name="Tian J."/>
            <person name="Zhou Y."/>
            <person name="Sheng Y."/>
            <person name="Liu T."/>
            <person name="Pan Y."/>
            <person name="Xia L."/>
            <person name="Li J."/>
            <person name="Zhao F."/>
            <person name="Cao W."/>
        </authorList>
    </citation>
    <scope>NUCLEOTIDE SEQUENCE</scope>
    <source>
        <strain evidence="1">Rsan-2018</strain>
        <tissue evidence="1">Larvae</tissue>
    </source>
</reference>
<evidence type="ECO:0000313" key="2">
    <source>
        <dbReference type="Proteomes" id="UP000821837"/>
    </source>
</evidence>
<sequence>MKIFADRRKARSSKILKQITSEKIEASFVDAAAYRDGKAFAVSVEDTLGKFFNCASIRTTDPEVAEQVVTALAMQDGRRDVHSDSFGHYKRSVDILGGRDVYRIQAFQKGRVAR</sequence>
<proteinExistence type="predicted"/>
<comment type="caution">
    <text evidence="1">The sequence shown here is derived from an EMBL/GenBank/DDBJ whole genome shotgun (WGS) entry which is preliminary data.</text>
</comment>
<accession>A0A9D4SXC0</accession>
<organism evidence="1 2">
    <name type="scientific">Rhipicephalus sanguineus</name>
    <name type="common">Brown dog tick</name>
    <name type="synonym">Ixodes sanguineus</name>
    <dbReference type="NCBI Taxonomy" id="34632"/>
    <lineage>
        <taxon>Eukaryota</taxon>
        <taxon>Metazoa</taxon>
        <taxon>Ecdysozoa</taxon>
        <taxon>Arthropoda</taxon>
        <taxon>Chelicerata</taxon>
        <taxon>Arachnida</taxon>
        <taxon>Acari</taxon>
        <taxon>Parasitiformes</taxon>
        <taxon>Ixodida</taxon>
        <taxon>Ixodoidea</taxon>
        <taxon>Ixodidae</taxon>
        <taxon>Rhipicephalinae</taxon>
        <taxon>Rhipicephalus</taxon>
        <taxon>Rhipicephalus</taxon>
    </lineage>
</organism>
<dbReference type="PROSITE" id="PS50096">
    <property type="entry name" value="IQ"/>
    <property type="match status" value="1"/>
</dbReference>
<reference evidence="1" key="1">
    <citation type="journal article" date="2020" name="Cell">
        <title>Large-Scale Comparative Analyses of Tick Genomes Elucidate Their Genetic Diversity and Vector Capacities.</title>
        <authorList>
            <consortium name="Tick Genome and Microbiome Consortium (TIGMIC)"/>
            <person name="Jia N."/>
            <person name="Wang J."/>
            <person name="Shi W."/>
            <person name="Du L."/>
            <person name="Sun Y."/>
            <person name="Zhan W."/>
            <person name="Jiang J.F."/>
            <person name="Wang Q."/>
            <person name="Zhang B."/>
            <person name="Ji P."/>
            <person name="Bell-Sakyi L."/>
            <person name="Cui X.M."/>
            <person name="Yuan T.T."/>
            <person name="Jiang B.G."/>
            <person name="Yang W.F."/>
            <person name="Lam T.T."/>
            <person name="Chang Q.C."/>
            <person name="Ding S.J."/>
            <person name="Wang X.J."/>
            <person name="Zhu J.G."/>
            <person name="Ruan X.D."/>
            <person name="Zhao L."/>
            <person name="Wei J.T."/>
            <person name="Ye R.Z."/>
            <person name="Que T.C."/>
            <person name="Du C.H."/>
            <person name="Zhou Y.H."/>
            <person name="Cheng J.X."/>
            <person name="Dai P.F."/>
            <person name="Guo W.B."/>
            <person name="Han X.H."/>
            <person name="Huang E.J."/>
            <person name="Li L.F."/>
            <person name="Wei W."/>
            <person name="Gao Y.C."/>
            <person name="Liu J.Z."/>
            <person name="Shao H.Z."/>
            <person name="Wang X."/>
            <person name="Wang C.C."/>
            <person name="Yang T.C."/>
            <person name="Huo Q.B."/>
            <person name="Li W."/>
            <person name="Chen H.Y."/>
            <person name="Chen S.E."/>
            <person name="Zhou L.G."/>
            <person name="Ni X.B."/>
            <person name="Tian J.H."/>
            <person name="Sheng Y."/>
            <person name="Liu T."/>
            <person name="Pan Y.S."/>
            <person name="Xia L.Y."/>
            <person name="Li J."/>
            <person name="Zhao F."/>
            <person name="Cao W.C."/>
        </authorList>
    </citation>
    <scope>NUCLEOTIDE SEQUENCE</scope>
    <source>
        <strain evidence="1">Rsan-2018</strain>
    </source>
</reference>
<gene>
    <name evidence="1" type="ORF">HPB52_001956</name>
</gene>
<protein>
    <submittedName>
        <fullName evidence="1">Uncharacterized protein</fullName>
    </submittedName>
</protein>
<name>A0A9D4SXC0_RHISA</name>